<evidence type="ECO:0000256" key="4">
    <source>
        <dbReference type="ARBA" id="ARBA00022692"/>
    </source>
</evidence>
<feature type="domain" description="Glycine transporter" evidence="8">
    <location>
        <begin position="91"/>
        <end position="163"/>
    </location>
</feature>
<feature type="transmembrane region" description="Helical" evidence="7">
    <location>
        <begin position="63"/>
        <end position="78"/>
    </location>
</feature>
<dbReference type="PANTHER" id="PTHR30506:SF3">
    <property type="entry name" value="UPF0126 INNER MEMBRANE PROTEIN YADS-RELATED"/>
    <property type="match status" value="1"/>
</dbReference>
<evidence type="ECO:0000259" key="8">
    <source>
        <dbReference type="Pfam" id="PF03458"/>
    </source>
</evidence>
<evidence type="ECO:0000256" key="7">
    <source>
        <dbReference type="SAM" id="Phobius"/>
    </source>
</evidence>
<evidence type="ECO:0000256" key="3">
    <source>
        <dbReference type="ARBA" id="ARBA00022475"/>
    </source>
</evidence>
<keyword evidence="5 7" id="KW-1133">Transmembrane helix</keyword>
<feature type="domain" description="Glycine transporter" evidence="8">
    <location>
        <begin position="5"/>
        <end position="79"/>
    </location>
</feature>
<comment type="similarity">
    <text evidence="2">Belongs to the UPF0126 family.</text>
</comment>
<evidence type="ECO:0000256" key="5">
    <source>
        <dbReference type="ARBA" id="ARBA00022989"/>
    </source>
</evidence>
<dbReference type="EMBL" id="FPJE01000034">
    <property type="protein sequence ID" value="SFW75114.1"/>
    <property type="molecule type" value="Genomic_DNA"/>
</dbReference>
<name>A0A1K1RTA6_9FLAO</name>
<feature type="transmembrane region" description="Helical" evidence="7">
    <location>
        <begin position="148"/>
        <end position="166"/>
    </location>
</feature>
<dbReference type="InterPro" id="IPR005115">
    <property type="entry name" value="Gly_transporter"/>
</dbReference>
<evidence type="ECO:0000256" key="6">
    <source>
        <dbReference type="ARBA" id="ARBA00023136"/>
    </source>
</evidence>
<keyword evidence="6 7" id="KW-0472">Membrane</keyword>
<evidence type="ECO:0000256" key="2">
    <source>
        <dbReference type="ARBA" id="ARBA00008193"/>
    </source>
</evidence>
<keyword evidence="3" id="KW-1003">Cell membrane</keyword>
<keyword evidence="10" id="KW-1185">Reference proteome</keyword>
<dbReference type="GO" id="GO:0005886">
    <property type="term" value="C:plasma membrane"/>
    <property type="evidence" value="ECO:0007669"/>
    <property type="project" value="UniProtKB-SubCell"/>
</dbReference>
<dbReference type="Proteomes" id="UP000182248">
    <property type="component" value="Unassembled WGS sequence"/>
</dbReference>
<evidence type="ECO:0000256" key="1">
    <source>
        <dbReference type="ARBA" id="ARBA00004651"/>
    </source>
</evidence>
<organism evidence="9 10">
    <name type="scientific">Sinomicrobium oceani</name>
    <dbReference type="NCBI Taxonomy" id="1150368"/>
    <lineage>
        <taxon>Bacteria</taxon>
        <taxon>Pseudomonadati</taxon>
        <taxon>Bacteroidota</taxon>
        <taxon>Flavobacteriia</taxon>
        <taxon>Flavobacteriales</taxon>
        <taxon>Flavobacteriaceae</taxon>
        <taxon>Sinomicrobium</taxon>
    </lineage>
</organism>
<feature type="transmembrane region" description="Helical" evidence="7">
    <location>
        <begin position="85"/>
        <end position="103"/>
    </location>
</feature>
<dbReference type="STRING" id="1150368.SAMN02927921_03961"/>
<dbReference type="PANTHER" id="PTHR30506">
    <property type="entry name" value="INNER MEMBRANE PROTEIN"/>
    <property type="match status" value="1"/>
</dbReference>
<sequence>MYYLIIDLLGVVSFAISGVLAALQKRLDIFGVFIIAFVTAVGGGTIRDILIGIEPVTWLQDNIYMYTIIVTVIFALIFKEKLKYLRTSLFLFDTIGIGLYTLVGVEKGMVAELSAVMCIALGTITACFGGVVRDILCNDIPVIFHREIYATACVAGATSYFLMRLLPVPDDVVFIISVVIVITIRLLAVKFKLALPSIYGKNEQ</sequence>
<comment type="subcellular location">
    <subcellularLocation>
        <location evidence="1">Cell membrane</location>
        <topology evidence="1">Multi-pass membrane protein</topology>
    </subcellularLocation>
</comment>
<feature type="transmembrane region" description="Helical" evidence="7">
    <location>
        <begin position="172"/>
        <end position="191"/>
    </location>
</feature>
<dbReference type="Pfam" id="PF03458">
    <property type="entry name" value="Gly_transporter"/>
    <property type="match status" value="2"/>
</dbReference>
<dbReference type="OrthoDB" id="9791874at2"/>
<reference evidence="9 10" key="1">
    <citation type="submission" date="2016-11" db="EMBL/GenBank/DDBJ databases">
        <authorList>
            <person name="Jaros S."/>
            <person name="Januszkiewicz K."/>
            <person name="Wedrychowicz H."/>
        </authorList>
    </citation>
    <scope>NUCLEOTIDE SEQUENCE [LARGE SCALE GENOMIC DNA]</scope>
    <source>
        <strain evidence="9 10">CGMCC 1.12145</strain>
    </source>
</reference>
<gene>
    <name evidence="9" type="ORF">SAMN02927921_03961</name>
</gene>
<feature type="transmembrane region" description="Helical" evidence="7">
    <location>
        <begin position="6"/>
        <end position="23"/>
    </location>
</feature>
<dbReference type="AlphaFoldDB" id="A0A1K1RTA6"/>
<evidence type="ECO:0000313" key="10">
    <source>
        <dbReference type="Proteomes" id="UP000182248"/>
    </source>
</evidence>
<proteinExistence type="inferred from homology"/>
<dbReference type="RefSeq" id="WP_072319194.1">
    <property type="nucleotide sequence ID" value="NZ_FPJE01000034.1"/>
</dbReference>
<evidence type="ECO:0000313" key="9">
    <source>
        <dbReference type="EMBL" id="SFW75114.1"/>
    </source>
</evidence>
<keyword evidence="4 7" id="KW-0812">Transmembrane</keyword>
<protein>
    <submittedName>
        <fullName evidence="9">Uncharacterized membrane protein YeiH</fullName>
    </submittedName>
</protein>
<accession>A0A1K1RTA6</accession>
<feature type="transmembrane region" description="Helical" evidence="7">
    <location>
        <begin position="109"/>
        <end position="136"/>
    </location>
</feature>
<feature type="transmembrane region" description="Helical" evidence="7">
    <location>
        <begin position="30"/>
        <end position="51"/>
    </location>
</feature>